<dbReference type="AlphaFoldDB" id="A0AAV9ZMC3"/>
<keyword evidence="2" id="KW-1185">Reference proteome</keyword>
<proteinExistence type="predicted"/>
<comment type="caution">
    <text evidence="1">The sequence shown here is derived from an EMBL/GenBank/DDBJ whole genome shotgun (WGS) entry which is preliminary data.</text>
</comment>
<evidence type="ECO:0000313" key="2">
    <source>
        <dbReference type="Proteomes" id="UP001362999"/>
    </source>
</evidence>
<name>A0AAV9ZMC3_9AGAR</name>
<sequence length="229" mass="25976">MSREIVEPGSGVSDARYVYDFDPVRVSPRRSRLVALAILLCRDTIYSGVAGYARSIMKTRFTLYDLDLPLSYRCERHLKIDPAPQAADAPGYVHLYAALLLLMRFRRSFAYGAWNTLAGARRMTRMSLRMRRNLYWGEVAGRWCFTTQLFSVFLDRLVAHSSSVILSLRHQLVANMDTSPWSPVLLRASEFVPTAFPQSSGLGLFSLLFLLRTDTTRLHTIVGDFTVEG</sequence>
<dbReference type="Proteomes" id="UP001362999">
    <property type="component" value="Unassembled WGS sequence"/>
</dbReference>
<gene>
    <name evidence="1" type="ORF">R3P38DRAFT_2805768</name>
</gene>
<protein>
    <submittedName>
        <fullName evidence="1">Uncharacterized protein</fullName>
    </submittedName>
</protein>
<organism evidence="1 2">
    <name type="scientific">Favolaschia claudopus</name>
    <dbReference type="NCBI Taxonomy" id="2862362"/>
    <lineage>
        <taxon>Eukaryota</taxon>
        <taxon>Fungi</taxon>
        <taxon>Dikarya</taxon>
        <taxon>Basidiomycota</taxon>
        <taxon>Agaricomycotina</taxon>
        <taxon>Agaricomycetes</taxon>
        <taxon>Agaricomycetidae</taxon>
        <taxon>Agaricales</taxon>
        <taxon>Marasmiineae</taxon>
        <taxon>Mycenaceae</taxon>
        <taxon>Favolaschia</taxon>
    </lineage>
</organism>
<dbReference type="EMBL" id="JAWWNJ010000131">
    <property type="protein sequence ID" value="KAK6987574.1"/>
    <property type="molecule type" value="Genomic_DNA"/>
</dbReference>
<reference evidence="1 2" key="1">
    <citation type="journal article" date="2024" name="J Genomics">
        <title>Draft genome sequencing and assembly of Favolaschia claudopus CIRM-BRFM 2984 isolated from oak limbs.</title>
        <authorList>
            <person name="Navarro D."/>
            <person name="Drula E."/>
            <person name="Chaduli D."/>
            <person name="Cazenave R."/>
            <person name="Ahrendt S."/>
            <person name="Wang J."/>
            <person name="Lipzen A."/>
            <person name="Daum C."/>
            <person name="Barry K."/>
            <person name="Grigoriev I.V."/>
            <person name="Favel A."/>
            <person name="Rosso M.N."/>
            <person name="Martin F."/>
        </authorList>
    </citation>
    <scope>NUCLEOTIDE SEQUENCE [LARGE SCALE GENOMIC DNA]</scope>
    <source>
        <strain evidence="1 2">CIRM-BRFM 2984</strain>
    </source>
</reference>
<evidence type="ECO:0000313" key="1">
    <source>
        <dbReference type="EMBL" id="KAK6987574.1"/>
    </source>
</evidence>
<accession>A0AAV9ZMC3</accession>